<dbReference type="EMBL" id="DSOL01000130">
    <property type="protein sequence ID" value="HEN27883.1"/>
    <property type="molecule type" value="Genomic_DNA"/>
</dbReference>
<comment type="caution">
    <text evidence="1">The sequence shown here is derived from an EMBL/GenBank/DDBJ whole genome shotgun (WGS) entry which is preliminary data.</text>
</comment>
<dbReference type="AlphaFoldDB" id="A0A7C2K502"/>
<sequence>MFGIYHCPKCGFKLDKLILRSLWKREKWKKIVREHDEVLNYALANDRNDLKWFFVFHEVQCYCGWKSTAVHMMRFELNPDLPVLQRDLRLVHVEDAIFDPIDGLYLGKRVKGLIAAFLDRWNRLADLIIVCTPFISSKFTYSEWEWLMSRIFPFKFRIITRPQSHKLFKRLPIFSGMKPEEILIKHAEDDFYDTIEKQILRPILAEDAIIRYQKFHAKFFAGIFSNHVEVIHSSFNLFEYEEKQLENVAVNIYPRDFFLYKFLLPFGIEKLSVPQDTVLEKVDKVGCIICSEENGSFTSKYDSYQTRSWQVILNFFHKS</sequence>
<name>A0A7C2K502_UNCW3</name>
<protein>
    <submittedName>
        <fullName evidence="1">Uncharacterized protein</fullName>
    </submittedName>
</protein>
<gene>
    <name evidence="1" type="ORF">ENQ77_04355</name>
</gene>
<reference evidence="1" key="1">
    <citation type="journal article" date="2020" name="mSystems">
        <title>Genome- and Community-Level Interaction Insights into Carbon Utilization and Element Cycling Functions of Hydrothermarchaeota in Hydrothermal Sediment.</title>
        <authorList>
            <person name="Zhou Z."/>
            <person name="Liu Y."/>
            <person name="Xu W."/>
            <person name="Pan J."/>
            <person name="Luo Z.H."/>
            <person name="Li M."/>
        </authorList>
    </citation>
    <scope>NUCLEOTIDE SEQUENCE [LARGE SCALE GENOMIC DNA]</scope>
    <source>
        <strain evidence="1">SpSt-34</strain>
    </source>
</reference>
<organism evidence="1">
    <name type="scientific">candidate division WOR-3 bacterium</name>
    <dbReference type="NCBI Taxonomy" id="2052148"/>
    <lineage>
        <taxon>Bacteria</taxon>
        <taxon>Bacteria division WOR-3</taxon>
    </lineage>
</organism>
<accession>A0A7C2K502</accession>
<proteinExistence type="predicted"/>
<evidence type="ECO:0000313" key="1">
    <source>
        <dbReference type="EMBL" id="HEN27883.1"/>
    </source>
</evidence>